<dbReference type="InterPro" id="IPR024520">
    <property type="entry name" value="DUF3558"/>
</dbReference>
<comment type="caution">
    <text evidence="2">The sequence shown here is derived from an EMBL/GenBank/DDBJ whole genome shotgun (WGS) entry which is preliminary data.</text>
</comment>
<gene>
    <name evidence="2" type="ORF">GCM10023200_17130</name>
</gene>
<dbReference type="Pfam" id="PF12079">
    <property type="entry name" value="DUF3558"/>
    <property type="match status" value="1"/>
</dbReference>
<feature type="chain" id="PRO_5046887155" description="DUF3558 domain-containing protein" evidence="1">
    <location>
        <begin position="20"/>
        <end position="176"/>
    </location>
</feature>
<organism evidence="2 3">
    <name type="scientific">Actinomycetospora chlora</name>
    <dbReference type="NCBI Taxonomy" id="663608"/>
    <lineage>
        <taxon>Bacteria</taxon>
        <taxon>Bacillati</taxon>
        <taxon>Actinomycetota</taxon>
        <taxon>Actinomycetes</taxon>
        <taxon>Pseudonocardiales</taxon>
        <taxon>Pseudonocardiaceae</taxon>
        <taxon>Actinomycetospora</taxon>
    </lineage>
</organism>
<protein>
    <recommendedName>
        <fullName evidence="4">DUF3558 domain-containing protein</fullName>
    </recommendedName>
</protein>
<dbReference type="Proteomes" id="UP001500928">
    <property type="component" value="Unassembled WGS sequence"/>
</dbReference>
<accession>A0ABP9APJ9</accession>
<dbReference type="PROSITE" id="PS51257">
    <property type="entry name" value="PROKAR_LIPOPROTEIN"/>
    <property type="match status" value="1"/>
</dbReference>
<evidence type="ECO:0008006" key="4">
    <source>
        <dbReference type="Google" id="ProtNLM"/>
    </source>
</evidence>
<evidence type="ECO:0000313" key="2">
    <source>
        <dbReference type="EMBL" id="GAA4784125.1"/>
    </source>
</evidence>
<reference evidence="3" key="1">
    <citation type="journal article" date="2019" name="Int. J. Syst. Evol. Microbiol.">
        <title>The Global Catalogue of Microorganisms (GCM) 10K type strain sequencing project: providing services to taxonomists for standard genome sequencing and annotation.</title>
        <authorList>
            <consortium name="The Broad Institute Genomics Platform"/>
            <consortium name="The Broad Institute Genome Sequencing Center for Infectious Disease"/>
            <person name="Wu L."/>
            <person name="Ma J."/>
        </authorList>
    </citation>
    <scope>NUCLEOTIDE SEQUENCE [LARGE SCALE GENOMIC DNA]</scope>
    <source>
        <strain evidence="3">JCM 17979</strain>
    </source>
</reference>
<keyword evidence="3" id="KW-1185">Reference proteome</keyword>
<feature type="signal peptide" evidence="1">
    <location>
        <begin position="1"/>
        <end position="19"/>
    </location>
</feature>
<sequence length="176" mass="18239">MIRAACVLALSLAVVTACAAPAPRAPVADRRFGAPEVVAPRDVRGGDPCGGLLDSADLVAMGLSTRGRPKVLQTGDRGCDWRTTGGDGYLTLIVIPDRDVLVDTYRTRQYPVFQPIQVAGLPATREQSFVGSMTCTVTVGTAIGQGFISDYTGAASCDGAQRAAEHVALALPPLPG</sequence>
<proteinExistence type="predicted"/>
<name>A0ABP9APJ9_9PSEU</name>
<evidence type="ECO:0000313" key="3">
    <source>
        <dbReference type="Proteomes" id="UP001500928"/>
    </source>
</evidence>
<dbReference type="RefSeq" id="WP_345413003.1">
    <property type="nucleotide sequence ID" value="NZ_BAABHO010000010.1"/>
</dbReference>
<keyword evidence="1" id="KW-0732">Signal</keyword>
<evidence type="ECO:0000256" key="1">
    <source>
        <dbReference type="SAM" id="SignalP"/>
    </source>
</evidence>
<dbReference type="EMBL" id="BAABHO010000010">
    <property type="protein sequence ID" value="GAA4784125.1"/>
    <property type="molecule type" value="Genomic_DNA"/>
</dbReference>